<dbReference type="InterPro" id="IPR003593">
    <property type="entry name" value="AAA+_ATPase"/>
</dbReference>
<dbReference type="PANTHER" id="PTHR32071:SF121">
    <property type="entry name" value="SIGMA L-DEPENDENT TRANSCRIPTIONAL REGULATOR YQIR-RELATED"/>
    <property type="match status" value="1"/>
</dbReference>
<dbReference type="GO" id="GO:0005524">
    <property type="term" value="F:ATP binding"/>
    <property type="evidence" value="ECO:0007669"/>
    <property type="project" value="UniProtKB-KW"/>
</dbReference>
<dbReference type="InterPro" id="IPR025944">
    <property type="entry name" value="Sigma_54_int_dom_CS"/>
</dbReference>
<keyword evidence="2" id="KW-0067">ATP-binding</keyword>
<dbReference type="Gene3D" id="1.10.10.60">
    <property type="entry name" value="Homeodomain-like"/>
    <property type="match status" value="1"/>
</dbReference>
<dbReference type="InterPro" id="IPR025662">
    <property type="entry name" value="Sigma_54_int_dom_ATP-bd_1"/>
</dbReference>
<dbReference type="AlphaFoldDB" id="A0A3N5Y2V0"/>
<dbReference type="PRINTS" id="PR01590">
    <property type="entry name" value="HTHFIS"/>
</dbReference>
<name>A0A3N5Y2V0_9ALTE</name>
<dbReference type="InterPro" id="IPR027417">
    <property type="entry name" value="P-loop_NTPase"/>
</dbReference>
<dbReference type="PANTHER" id="PTHR32071">
    <property type="entry name" value="TRANSCRIPTIONAL REGULATORY PROTEIN"/>
    <property type="match status" value="1"/>
</dbReference>
<dbReference type="Gene3D" id="3.40.50.300">
    <property type="entry name" value="P-loop containing nucleotide triphosphate hydrolases"/>
    <property type="match status" value="1"/>
</dbReference>
<keyword evidence="3" id="KW-0805">Transcription regulation</keyword>
<dbReference type="CDD" id="cd00009">
    <property type="entry name" value="AAA"/>
    <property type="match status" value="1"/>
</dbReference>
<dbReference type="RefSeq" id="WP_124026911.1">
    <property type="nucleotide sequence ID" value="NZ_JBHRSN010000015.1"/>
</dbReference>
<reference evidence="6 7" key="1">
    <citation type="submission" date="2018-11" db="EMBL/GenBank/DDBJ databases">
        <authorList>
            <person name="Ye M.-Q."/>
            <person name="Du Z.-J."/>
        </authorList>
    </citation>
    <scope>NUCLEOTIDE SEQUENCE [LARGE SCALE GENOMIC DNA]</scope>
    <source>
        <strain evidence="6 7">U0105</strain>
    </source>
</reference>
<evidence type="ECO:0000256" key="4">
    <source>
        <dbReference type="ARBA" id="ARBA00023163"/>
    </source>
</evidence>
<dbReference type="SMART" id="SM00382">
    <property type="entry name" value="AAA"/>
    <property type="match status" value="1"/>
</dbReference>
<dbReference type="InterPro" id="IPR002197">
    <property type="entry name" value="HTH_Fis"/>
</dbReference>
<dbReference type="SUPFAM" id="SSF46689">
    <property type="entry name" value="Homeodomain-like"/>
    <property type="match status" value="1"/>
</dbReference>
<gene>
    <name evidence="6" type="ORF">DRW07_05535</name>
</gene>
<feature type="domain" description="Sigma-54 factor interaction" evidence="5">
    <location>
        <begin position="142"/>
        <end position="370"/>
    </location>
</feature>
<keyword evidence="4" id="KW-0804">Transcription</keyword>
<dbReference type="FunFam" id="3.40.50.300:FF:000006">
    <property type="entry name" value="DNA-binding transcriptional regulator NtrC"/>
    <property type="match status" value="1"/>
</dbReference>
<evidence type="ECO:0000256" key="1">
    <source>
        <dbReference type="ARBA" id="ARBA00022741"/>
    </source>
</evidence>
<dbReference type="PROSITE" id="PS50045">
    <property type="entry name" value="SIGMA54_INTERACT_4"/>
    <property type="match status" value="1"/>
</dbReference>
<dbReference type="EMBL" id="RPOK01000002">
    <property type="protein sequence ID" value="RPJ67006.1"/>
    <property type="molecule type" value="Genomic_DNA"/>
</dbReference>
<evidence type="ECO:0000313" key="7">
    <source>
        <dbReference type="Proteomes" id="UP000275281"/>
    </source>
</evidence>
<dbReference type="Pfam" id="PF00158">
    <property type="entry name" value="Sigma54_activat"/>
    <property type="match status" value="1"/>
</dbReference>
<dbReference type="OrthoDB" id="9804019at2"/>
<dbReference type="GO" id="GO:0043565">
    <property type="term" value="F:sequence-specific DNA binding"/>
    <property type="evidence" value="ECO:0007669"/>
    <property type="project" value="InterPro"/>
</dbReference>
<organism evidence="6 7">
    <name type="scientific">Alteromonas sediminis</name>
    <dbReference type="NCBI Taxonomy" id="2259342"/>
    <lineage>
        <taxon>Bacteria</taxon>
        <taxon>Pseudomonadati</taxon>
        <taxon>Pseudomonadota</taxon>
        <taxon>Gammaproteobacteria</taxon>
        <taxon>Alteromonadales</taxon>
        <taxon>Alteromonadaceae</taxon>
        <taxon>Alteromonas/Salinimonas group</taxon>
        <taxon>Alteromonas</taxon>
    </lineage>
</organism>
<dbReference type="Gene3D" id="1.10.8.60">
    <property type="match status" value="1"/>
</dbReference>
<protein>
    <submittedName>
        <fullName evidence="6">Sigma-54-dependent Fis family transcriptional regulator</fullName>
    </submittedName>
</protein>
<dbReference type="SUPFAM" id="SSF52540">
    <property type="entry name" value="P-loop containing nucleoside triphosphate hydrolases"/>
    <property type="match status" value="1"/>
</dbReference>
<keyword evidence="7" id="KW-1185">Reference proteome</keyword>
<evidence type="ECO:0000256" key="3">
    <source>
        <dbReference type="ARBA" id="ARBA00023015"/>
    </source>
</evidence>
<evidence type="ECO:0000313" key="6">
    <source>
        <dbReference type="EMBL" id="RPJ67006.1"/>
    </source>
</evidence>
<dbReference type="Pfam" id="PF25601">
    <property type="entry name" value="AAA_lid_14"/>
    <property type="match status" value="1"/>
</dbReference>
<proteinExistence type="predicted"/>
<comment type="caution">
    <text evidence="6">The sequence shown here is derived from an EMBL/GenBank/DDBJ whole genome shotgun (WGS) entry which is preliminary data.</text>
</comment>
<dbReference type="GO" id="GO:0006355">
    <property type="term" value="P:regulation of DNA-templated transcription"/>
    <property type="evidence" value="ECO:0007669"/>
    <property type="project" value="InterPro"/>
</dbReference>
<evidence type="ECO:0000259" key="5">
    <source>
        <dbReference type="PROSITE" id="PS50045"/>
    </source>
</evidence>
<dbReference type="InterPro" id="IPR009057">
    <property type="entry name" value="Homeodomain-like_sf"/>
</dbReference>
<accession>A0A3N5Y2V0</accession>
<dbReference type="PROSITE" id="PS00675">
    <property type="entry name" value="SIGMA54_INTERACT_1"/>
    <property type="match status" value="1"/>
</dbReference>
<keyword evidence="1" id="KW-0547">Nucleotide-binding</keyword>
<dbReference type="Proteomes" id="UP000275281">
    <property type="component" value="Unassembled WGS sequence"/>
</dbReference>
<sequence>MQRPKLFLHINDRETEHAILSSDIARKFLLAKSSEFEPWVEQVKDSQTDMAIIEANDFTEHDLHTLKSASLHLHTEFIFLSRGEPNVFLDKFMKLGAGYHLRSPYEFKTVQTLVDDFYEDGATAQSNTKKIHSSSLNQFGHILGSSSCMLKLFRTLRKVANSDLNVLVMGESGAGKELIAQTLHDVGVRADGPFVALNCGAISPELIDSELFGHVKGAFTGAHKDHTGLFEQAKGGTLFLDEVTEMPIEHQVKLLRVLELGEFRPVGSNTAEYADVRIVAATNRDPSDAVADGILREDLYYRLAQIPVHVPPLRERSDDVIGLTEHFLAYRNAVEETNKSISQAALNRIVEHDWPGNVRELKHAVERAFVMADNVIEETHLTFVPLTEKITEENTVPTGIPLADIEREAILNTLEENKGSKKRTADQLGITVKTLYNKLEKYDQQEE</sequence>
<dbReference type="InterPro" id="IPR002078">
    <property type="entry name" value="Sigma_54_int"/>
</dbReference>
<dbReference type="Pfam" id="PF02954">
    <property type="entry name" value="HTH_8"/>
    <property type="match status" value="1"/>
</dbReference>
<dbReference type="InterPro" id="IPR058031">
    <property type="entry name" value="AAA_lid_NorR"/>
</dbReference>
<dbReference type="PROSITE" id="PS00688">
    <property type="entry name" value="SIGMA54_INTERACT_3"/>
    <property type="match status" value="1"/>
</dbReference>
<evidence type="ECO:0000256" key="2">
    <source>
        <dbReference type="ARBA" id="ARBA00022840"/>
    </source>
</evidence>